<gene>
    <name evidence="1" type="ORF">HMPREF9623_01559</name>
</gene>
<organism evidence="1 2">
    <name type="scientific">Stomatobaculum longum</name>
    <dbReference type="NCBI Taxonomy" id="796942"/>
    <lineage>
        <taxon>Bacteria</taxon>
        <taxon>Bacillati</taxon>
        <taxon>Bacillota</taxon>
        <taxon>Clostridia</taxon>
        <taxon>Lachnospirales</taxon>
        <taxon>Lachnospiraceae</taxon>
        <taxon>Stomatobaculum</taxon>
    </lineage>
</organism>
<dbReference type="EMBL" id="AGEL01000013">
    <property type="protein sequence ID" value="EHO16013.1"/>
    <property type="molecule type" value="Genomic_DNA"/>
</dbReference>
<reference evidence="1 2" key="1">
    <citation type="submission" date="2011-10" db="EMBL/GenBank/DDBJ databases">
        <title>The Genome Sequence of Lachnospiraceae bacterium ACC2.</title>
        <authorList>
            <consortium name="The Broad Institute Genome Sequencing Platform"/>
            <person name="Earl A."/>
            <person name="Ward D."/>
            <person name="Feldgarden M."/>
            <person name="Gevers D."/>
            <person name="Sizova M."/>
            <person name="Hazen A."/>
            <person name="Epstein S."/>
            <person name="Young S.K."/>
            <person name="Zeng Q."/>
            <person name="Gargeya S."/>
            <person name="Fitzgerald M."/>
            <person name="Haas B."/>
            <person name="Abouelleil A."/>
            <person name="Alvarado L."/>
            <person name="Arachchi H.M."/>
            <person name="Berlin A."/>
            <person name="Brown A."/>
            <person name="Chapman S.B."/>
            <person name="Chen Z."/>
            <person name="Dunbar C."/>
            <person name="Freedman E."/>
            <person name="Gearin G."/>
            <person name="Goldberg J."/>
            <person name="Griggs A."/>
            <person name="Gujja S."/>
            <person name="Heiman D."/>
            <person name="Howarth C."/>
            <person name="Larson L."/>
            <person name="Lui A."/>
            <person name="MacDonald P.J.P."/>
            <person name="Montmayeur A."/>
            <person name="Murphy C."/>
            <person name="Neiman D."/>
            <person name="Pearson M."/>
            <person name="Priest M."/>
            <person name="Roberts A."/>
            <person name="Saif S."/>
            <person name="Shea T."/>
            <person name="Shenoy N."/>
            <person name="Sisk P."/>
            <person name="Stolte C."/>
            <person name="Sykes S."/>
            <person name="Wortman J."/>
            <person name="Nusbaum C."/>
            <person name="Birren B."/>
        </authorList>
    </citation>
    <scope>NUCLEOTIDE SEQUENCE [LARGE SCALE GENOMIC DNA]</scope>
    <source>
        <strain evidence="1 2">ACC2</strain>
    </source>
</reference>
<dbReference type="GeneID" id="86941291"/>
<dbReference type="AlphaFoldDB" id="A0AA37DFS5"/>
<name>A0AA37DFS5_9FIRM</name>
<dbReference type="RefSeq" id="WP_009533391.1">
    <property type="nucleotide sequence ID" value="NZ_JH590863.1"/>
</dbReference>
<dbReference type="Proteomes" id="UP000018466">
    <property type="component" value="Unassembled WGS sequence"/>
</dbReference>
<sequence length="83" mass="9582">MRELTNDEWEYIVSRVLRNAKDAAEEARQLPYREYKAGRALAYYEALDTIKNELLARDADVRKFGLDINLNELLSSHGEAHNG</sequence>
<comment type="caution">
    <text evidence="1">The sequence shown here is derived from an EMBL/GenBank/DDBJ whole genome shotgun (WGS) entry which is preliminary data.</text>
</comment>
<evidence type="ECO:0000313" key="2">
    <source>
        <dbReference type="Proteomes" id="UP000018466"/>
    </source>
</evidence>
<keyword evidence="2" id="KW-1185">Reference proteome</keyword>
<accession>A0AA37DFS5</accession>
<protein>
    <submittedName>
        <fullName evidence="1">Uncharacterized protein</fullName>
    </submittedName>
</protein>
<proteinExistence type="predicted"/>
<evidence type="ECO:0000313" key="1">
    <source>
        <dbReference type="EMBL" id="EHO16013.1"/>
    </source>
</evidence>